<dbReference type="SUPFAM" id="SSF53335">
    <property type="entry name" value="S-adenosyl-L-methionine-dependent methyltransferases"/>
    <property type="match status" value="1"/>
</dbReference>
<dbReference type="InterPro" id="IPR029063">
    <property type="entry name" value="SAM-dependent_MTases_sf"/>
</dbReference>
<name>A0A9P3BBW1_9EURO</name>
<dbReference type="AlphaFoldDB" id="A0A9P3BBW1"/>
<dbReference type="Pfam" id="PF08241">
    <property type="entry name" value="Methyltransf_11"/>
    <property type="match status" value="1"/>
</dbReference>
<dbReference type="GeneID" id="67003976"/>
<evidence type="ECO:0000259" key="1">
    <source>
        <dbReference type="Pfam" id="PF08241"/>
    </source>
</evidence>
<gene>
    <name evidence="2" type="ORF">Asppvi_005364</name>
</gene>
<dbReference type="Proteomes" id="UP001043456">
    <property type="component" value="Unassembled WGS sequence"/>
</dbReference>
<accession>A0A9P3BBW1</accession>
<dbReference type="GO" id="GO:0008757">
    <property type="term" value="F:S-adenosylmethionine-dependent methyltransferase activity"/>
    <property type="evidence" value="ECO:0007669"/>
    <property type="project" value="InterPro"/>
</dbReference>
<keyword evidence="3" id="KW-1185">Reference proteome</keyword>
<comment type="caution">
    <text evidence="2">The sequence shown here is derived from an EMBL/GenBank/DDBJ whole genome shotgun (WGS) entry which is preliminary data.</text>
</comment>
<protein>
    <recommendedName>
        <fullName evidence="1">Methyltransferase type 11 domain-containing protein</fullName>
    </recommendedName>
</protein>
<feature type="domain" description="Methyltransferase type 11" evidence="1">
    <location>
        <begin position="155"/>
        <end position="228"/>
    </location>
</feature>
<dbReference type="InterPro" id="IPR013216">
    <property type="entry name" value="Methyltransf_11"/>
</dbReference>
<proteinExistence type="predicted"/>
<dbReference type="Gene3D" id="3.40.50.150">
    <property type="entry name" value="Vaccinia Virus protein VP39"/>
    <property type="match status" value="1"/>
</dbReference>
<evidence type="ECO:0000313" key="2">
    <source>
        <dbReference type="EMBL" id="GIJ86475.1"/>
    </source>
</evidence>
<organism evidence="2 3">
    <name type="scientific">Aspergillus pseudoviridinutans</name>
    <dbReference type="NCBI Taxonomy" id="1517512"/>
    <lineage>
        <taxon>Eukaryota</taxon>
        <taxon>Fungi</taxon>
        <taxon>Dikarya</taxon>
        <taxon>Ascomycota</taxon>
        <taxon>Pezizomycotina</taxon>
        <taxon>Eurotiomycetes</taxon>
        <taxon>Eurotiomycetidae</taxon>
        <taxon>Eurotiales</taxon>
        <taxon>Aspergillaceae</taxon>
        <taxon>Aspergillus</taxon>
        <taxon>Aspergillus subgen. Fumigati</taxon>
    </lineage>
</organism>
<evidence type="ECO:0000313" key="3">
    <source>
        <dbReference type="Proteomes" id="UP001043456"/>
    </source>
</evidence>
<sequence>MGREQLALPHLRNLCEKHAQKYRKGFPGAKAAFLNWADHVLVHVSGGMNPVCRPKWLERKLENICAPALGPLAMIGEEWKSLFDSECETRAPPVELLDQYYAANLEDFAPWYDRLVSLVGQLAVFYPEMNILEMTSSRTDQVTKRVLREIGTAYKTYTRAVISGSMMVPSTKPPAQPFIKEQDLEDQSFEPDFIDLIIVHQALYNTKSLTNTLTMLRRRLKIGGYLLVLEEPIPTRFTETSCFH</sequence>
<dbReference type="EMBL" id="BHVY01000003">
    <property type="protein sequence ID" value="GIJ86475.1"/>
    <property type="molecule type" value="Genomic_DNA"/>
</dbReference>
<reference evidence="2 3" key="1">
    <citation type="submission" date="2018-10" db="EMBL/GenBank/DDBJ databases">
        <title>Pan-genome distribution and transcriptional activeness of fungal secondary metabolism genes in Aspergillus section Fumigati.</title>
        <authorList>
            <person name="Takahashi H."/>
            <person name="Umemura M."/>
            <person name="Ninomiya A."/>
            <person name="Kusuya Y."/>
            <person name="Urayama S."/>
            <person name="Shimizu M."/>
            <person name="Watanabe A."/>
            <person name="Kamei K."/>
            <person name="Yaguchi T."/>
            <person name="Hagiwara D."/>
        </authorList>
    </citation>
    <scope>NUCLEOTIDE SEQUENCE [LARGE SCALE GENOMIC DNA]</scope>
    <source>
        <strain evidence="2 3">IFM 55266</strain>
    </source>
</reference>
<dbReference type="RefSeq" id="XP_043157222.1">
    <property type="nucleotide sequence ID" value="XM_043301287.1"/>
</dbReference>